<dbReference type="AlphaFoldDB" id="X0XXA5"/>
<feature type="non-terminal residue" evidence="1">
    <location>
        <position position="104"/>
    </location>
</feature>
<organism evidence="1">
    <name type="scientific">marine sediment metagenome</name>
    <dbReference type="NCBI Taxonomy" id="412755"/>
    <lineage>
        <taxon>unclassified sequences</taxon>
        <taxon>metagenomes</taxon>
        <taxon>ecological metagenomes</taxon>
    </lineage>
</organism>
<comment type="caution">
    <text evidence="1">The sequence shown here is derived from an EMBL/GenBank/DDBJ whole genome shotgun (WGS) entry which is preliminary data.</text>
</comment>
<name>X0XXA5_9ZZZZ</name>
<accession>X0XXA5</accession>
<dbReference type="EMBL" id="BARS01043779">
    <property type="protein sequence ID" value="GAG29416.1"/>
    <property type="molecule type" value="Genomic_DNA"/>
</dbReference>
<protein>
    <submittedName>
        <fullName evidence="1">Uncharacterized protein</fullName>
    </submittedName>
</protein>
<evidence type="ECO:0000313" key="1">
    <source>
        <dbReference type="EMBL" id="GAG29416.1"/>
    </source>
</evidence>
<gene>
    <name evidence="1" type="ORF">S01H1_66230</name>
</gene>
<reference evidence="1" key="1">
    <citation type="journal article" date="2014" name="Front. Microbiol.">
        <title>High frequency of phylogenetically diverse reductive dehalogenase-homologous genes in deep subseafloor sedimentary metagenomes.</title>
        <authorList>
            <person name="Kawai M."/>
            <person name="Futagami T."/>
            <person name="Toyoda A."/>
            <person name="Takaki Y."/>
            <person name="Nishi S."/>
            <person name="Hori S."/>
            <person name="Arai W."/>
            <person name="Tsubouchi T."/>
            <person name="Morono Y."/>
            <person name="Uchiyama I."/>
            <person name="Ito T."/>
            <person name="Fujiyama A."/>
            <person name="Inagaki F."/>
            <person name="Takami H."/>
        </authorList>
    </citation>
    <scope>NUCLEOTIDE SEQUENCE</scope>
    <source>
        <strain evidence="1">Expedition CK06-06</strain>
    </source>
</reference>
<sequence>MVDTSELLQKTISLEKKIDKDGERLQELVRRANNLSQDEAEQEVPHVDGSANICPRCESLAEWLGYSCCESDMAFAEKDKILEYLCRNCGLIFKQATWAYQQAG</sequence>
<proteinExistence type="predicted"/>